<comment type="caution">
    <text evidence="2">The sequence shown here is derived from an EMBL/GenBank/DDBJ whole genome shotgun (WGS) entry which is preliminary data.</text>
</comment>
<evidence type="ECO:0000256" key="1">
    <source>
        <dbReference type="SAM" id="MobiDB-lite"/>
    </source>
</evidence>
<keyword evidence="3" id="KW-1185">Reference proteome</keyword>
<reference evidence="2 3" key="1">
    <citation type="journal article" date="2019" name="Genome Biol. Evol.">
        <title>Whole-Genome Sequencing of the Giant Devil Catfish, Bagarius yarrelli.</title>
        <authorList>
            <person name="Jiang W."/>
            <person name="Lv Y."/>
            <person name="Cheng L."/>
            <person name="Yang K."/>
            <person name="Chao B."/>
            <person name="Wang X."/>
            <person name="Li Y."/>
            <person name="Pan X."/>
            <person name="You X."/>
            <person name="Zhang Y."/>
            <person name="Yang J."/>
            <person name="Li J."/>
            <person name="Zhang X."/>
            <person name="Liu S."/>
            <person name="Sun C."/>
            <person name="Yang J."/>
            <person name="Shi Q."/>
        </authorList>
    </citation>
    <scope>NUCLEOTIDE SEQUENCE [LARGE SCALE GENOMIC DNA]</scope>
    <source>
        <strain evidence="2">JWS20170419001</strain>
        <tissue evidence="2">Muscle</tissue>
    </source>
</reference>
<feature type="region of interest" description="Disordered" evidence="1">
    <location>
        <begin position="1"/>
        <end position="26"/>
    </location>
</feature>
<evidence type="ECO:0000313" key="3">
    <source>
        <dbReference type="Proteomes" id="UP000319801"/>
    </source>
</evidence>
<accession>A0A556VWH9</accession>
<gene>
    <name evidence="2" type="ORF">Baya_16794</name>
</gene>
<sequence>MYGSARDPYTKVRQRPCDKCARQSNQGLSCDSWGRALTHPVTSLGQVLGQAQARPTGKQYARWTALPAAWSLGEEDRSESKKELTLRSQALGKDLPQRGT</sequence>
<feature type="region of interest" description="Disordered" evidence="1">
    <location>
        <begin position="73"/>
        <end position="100"/>
    </location>
</feature>
<name>A0A556VWH9_BAGYA</name>
<dbReference type="EMBL" id="VCAZ01000359">
    <property type="protein sequence ID" value="TUF87438.1"/>
    <property type="molecule type" value="Genomic_DNA"/>
</dbReference>
<dbReference type="AlphaFoldDB" id="A0A556VWH9"/>
<proteinExistence type="predicted"/>
<dbReference type="Proteomes" id="UP000319801">
    <property type="component" value="Unassembled WGS sequence"/>
</dbReference>
<organism evidence="2 3">
    <name type="scientific">Bagarius yarrelli</name>
    <name type="common">Goonch</name>
    <name type="synonym">Bagrus yarrelli</name>
    <dbReference type="NCBI Taxonomy" id="175774"/>
    <lineage>
        <taxon>Eukaryota</taxon>
        <taxon>Metazoa</taxon>
        <taxon>Chordata</taxon>
        <taxon>Craniata</taxon>
        <taxon>Vertebrata</taxon>
        <taxon>Euteleostomi</taxon>
        <taxon>Actinopterygii</taxon>
        <taxon>Neopterygii</taxon>
        <taxon>Teleostei</taxon>
        <taxon>Ostariophysi</taxon>
        <taxon>Siluriformes</taxon>
        <taxon>Sisoridae</taxon>
        <taxon>Sisorinae</taxon>
        <taxon>Bagarius</taxon>
    </lineage>
</organism>
<protein>
    <submittedName>
        <fullName evidence="2">Uncharacterized protein</fullName>
    </submittedName>
</protein>
<feature type="compositionally biased region" description="Basic and acidic residues" evidence="1">
    <location>
        <begin position="74"/>
        <end position="85"/>
    </location>
</feature>
<evidence type="ECO:0000313" key="2">
    <source>
        <dbReference type="EMBL" id="TUF87438.1"/>
    </source>
</evidence>